<dbReference type="InterPro" id="IPR000742">
    <property type="entry name" value="EGF"/>
</dbReference>
<evidence type="ECO:0000313" key="5">
    <source>
        <dbReference type="Proteomes" id="UP000274756"/>
    </source>
</evidence>
<dbReference type="PROSITE" id="PS50026">
    <property type="entry name" value="EGF_3"/>
    <property type="match status" value="1"/>
</dbReference>
<dbReference type="Pfam" id="PF06247">
    <property type="entry name" value="Plasmod_Pvs28"/>
    <property type="match status" value="1"/>
</dbReference>
<feature type="disulfide bond" evidence="1">
    <location>
        <begin position="70"/>
        <end position="87"/>
    </location>
</feature>
<evidence type="ECO:0000313" key="3">
    <source>
        <dbReference type="EMBL" id="VDN59693.1"/>
    </source>
</evidence>
<reference evidence="6" key="1">
    <citation type="submission" date="2016-04" db="UniProtKB">
        <authorList>
            <consortium name="WormBaseParasite"/>
        </authorList>
    </citation>
    <scope>IDENTIFICATION</scope>
</reference>
<gene>
    <name evidence="3" type="ORF">DME_LOCUS9666</name>
</gene>
<evidence type="ECO:0000313" key="4">
    <source>
        <dbReference type="Proteomes" id="UP000038040"/>
    </source>
</evidence>
<dbReference type="EMBL" id="UYYG01001187">
    <property type="protein sequence ID" value="VDN59693.1"/>
    <property type="molecule type" value="Genomic_DNA"/>
</dbReference>
<accession>A0A158Q562</accession>
<proteinExistence type="predicted"/>
<dbReference type="AlphaFoldDB" id="A0A158Q562"/>
<protein>
    <submittedName>
        <fullName evidence="6">EGF-like domain-containing protein</fullName>
    </submittedName>
</protein>
<dbReference type="Proteomes" id="UP000274756">
    <property type="component" value="Unassembled WGS sequence"/>
</dbReference>
<dbReference type="InterPro" id="IPR010423">
    <property type="entry name" value="Pvs25/Psv28_EGF"/>
</dbReference>
<name>A0A158Q562_DRAME</name>
<dbReference type="GO" id="GO:0016020">
    <property type="term" value="C:membrane"/>
    <property type="evidence" value="ECO:0007669"/>
    <property type="project" value="InterPro"/>
</dbReference>
<dbReference type="OrthoDB" id="283575at2759"/>
<keyword evidence="1" id="KW-1015">Disulfide bond</keyword>
<evidence type="ECO:0000313" key="6">
    <source>
        <dbReference type="WBParaSite" id="DME_0000655501-mRNA-1"/>
    </source>
</evidence>
<reference evidence="3 5" key="2">
    <citation type="submission" date="2018-11" db="EMBL/GenBank/DDBJ databases">
        <authorList>
            <consortium name="Pathogen Informatics"/>
        </authorList>
    </citation>
    <scope>NUCLEOTIDE SEQUENCE [LARGE SCALE GENOMIC DNA]</scope>
</reference>
<sequence length="187" mass="21326">MEDILHKQFTAQLFLCTDKNVVGKISYFGRFERFLKNFLLKYHKQWVFGFFASGPLCENRQPNVCDGKPCGVNGECKLTRSVNDYRCECSRGFTEYWFTVLDQKGPQGPQCLFKPGLYGPIIGSLKATVDGRPGMNTSFMFLPSPHGFLKKTFIIAHFCHIRNTCGEYFVEKGRIHKNSANLVSVTK</sequence>
<evidence type="ECO:0000259" key="2">
    <source>
        <dbReference type="PROSITE" id="PS50026"/>
    </source>
</evidence>
<keyword evidence="5" id="KW-1185">Reference proteome</keyword>
<dbReference type="SUPFAM" id="SSF57196">
    <property type="entry name" value="EGF/Laminin"/>
    <property type="match status" value="1"/>
</dbReference>
<keyword evidence="1" id="KW-0245">EGF-like domain</keyword>
<feature type="domain" description="EGF-like" evidence="2">
    <location>
        <begin position="61"/>
        <end position="99"/>
    </location>
</feature>
<dbReference type="WBParaSite" id="DME_0000655501-mRNA-1">
    <property type="protein sequence ID" value="DME_0000655501-mRNA-1"/>
    <property type="gene ID" value="DME_0000655501"/>
</dbReference>
<evidence type="ECO:0000256" key="1">
    <source>
        <dbReference type="PROSITE-ProRule" id="PRU00076"/>
    </source>
</evidence>
<dbReference type="Proteomes" id="UP000038040">
    <property type="component" value="Unplaced"/>
</dbReference>
<comment type="caution">
    <text evidence="1">Lacks conserved residue(s) required for the propagation of feature annotation.</text>
</comment>
<dbReference type="GO" id="GO:0009986">
    <property type="term" value="C:cell surface"/>
    <property type="evidence" value="ECO:0007669"/>
    <property type="project" value="InterPro"/>
</dbReference>
<organism evidence="4 6">
    <name type="scientific">Dracunculus medinensis</name>
    <name type="common">Guinea worm</name>
    <dbReference type="NCBI Taxonomy" id="318479"/>
    <lineage>
        <taxon>Eukaryota</taxon>
        <taxon>Metazoa</taxon>
        <taxon>Ecdysozoa</taxon>
        <taxon>Nematoda</taxon>
        <taxon>Chromadorea</taxon>
        <taxon>Rhabditida</taxon>
        <taxon>Spirurina</taxon>
        <taxon>Dracunculoidea</taxon>
        <taxon>Dracunculidae</taxon>
        <taxon>Dracunculus</taxon>
    </lineage>
</organism>
<dbReference type="Gene3D" id="2.10.25.10">
    <property type="entry name" value="Laminin"/>
    <property type="match status" value="1"/>
</dbReference>